<evidence type="ECO:0000313" key="3">
    <source>
        <dbReference type="Proteomes" id="UP000289738"/>
    </source>
</evidence>
<name>A0A445BJJ8_ARAHY</name>
<dbReference type="PANTHER" id="PTHR47718">
    <property type="entry name" value="OS01G0519700 PROTEIN"/>
    <property type="match status" value="1"/>
</dbReference>
<dbReference type="Proteomes" id="UP000289738">
    <property type="component" value="Chromosome A09"/>
</dbReference>
<evidence type="ECO:0000259" key="1">
    <source>
        <dbReference type="Pfam" id="PF03101"/>
    </source>
</evidence>
<dbReference type="InterPro" id="IPR004330">
    <property type="entry name" value="FAR1_DNA_bnd_dom"/>
</dbReference>
<keyword evidence="3" id="KW-1185">Reference proteome</keyword>
<dbReference type="EMBL" id="SDMP01000009">
    <property type="protein sequence ID" value="RYR38844.1"/>
    <property type="molecule type" value="Genomic_DNA"/>
</dbReference>
<accession>A0A445BJJ8</accession>
<evidence type="ECO:0000313" key="2">
    <source>
        <dbReference type="EMBL" id="RYR38844.1"/>
    </source>
</evidence>
<reference evidence="2 3" key="1">
    <citation type="submission" date="2019-01" db="EMBL/GenBank/DDBJ databases">
        <title>Sequencing of cultivated peanut Arachis hypogaea provides insights into genome evolution and oil improvement.</title>
        <authorList>
            <person name="Chen X."/>
        </authorList>
    </citation>
    <scope>NUCLEOTIDE SEQUENCE [LARGE SCALE GENOMIC DNA]</scope>
    <source>
        <strain evidence="3">cv. Fuhuasheng</strain>
        <tissue evidence="2">Leaves</tissue>
    </source>
</reference>
<sequence>MVEQYQEDNDINQKEELYESEEDFGDEFTKGVYFSETDSSEDTLEAAYLAFGFYLTYSKSKGFSARKSKTFKNSIGEVYKQNFVCHRQGFKEEKYYTMENRKKEHTLETRTGCEARMWHIFYFSDEHNHDLLDTQFTAMLPTHRKMLEADIMQMMNLLKPEISTSQLFGLLASQAGRYKFVGYGPRDVYNKTARQGLQVPHDATQDKPWVNNMYEEKHMWATVYIRDARRTKKVKSALNGAIRFTGDVVSSYKVVDEGSKQPQSGVAKSSNLYVHQTNIGSGHPSKKKWQSFSVC</sequence>
<gene>
    <name evidence="2" type="ORF">Ahy_A09g044089</name>
</gene>
<organism evidence="2 3">
    <name type="scientific">Arachis hypogaea</name>
    <name type="common">Peanut</name>
    <dbReference type="NCBI Taxonomy" id="3818"/>
    <lineage>
        <taxon>Eukaryota</taxon>
        <taxon>Viridiplantae</taxon>
        <taxon>Streptophyta</taxon>
        <taxon>Embryophyta</taxon>
        <taxon>Tracheophyta</taxon>
        <taxon>Spermatophyta</taxon>
        <taxon>Magnoliopsida</taxon>
        <taxon>eudicotyledons</taxon>
        <taxon>Gunneridae</taxon>
        <taxon>Pentapetalae</taxon>
        <taxon>rosids</taxon>
        <taxon>fabids</taxon>
        <taxon>Fabales</taxon>
        <taxon>Fabaceae</taxon>
        <taxon>Papilionoideae</taxon>
        <taxon>50 kb inversion clade</taxon>
        <taxon>dalbergioids sensu lato</taxon>
        <taxon>Dalbergieae</taxon>
        <taxon>Pterocarpus clade</taxon>
        <taxon>Arachis</taxon>
    </lineage>
</organism>
<proteinExistence type="predicted"/>
<dbReference type="Pfam" id="PF03101">
    <property type="entry name" value="FAR1"/>
    <property type="match status" value="1"/>
</dbReference>
<protein>
    <recommendedName>
        <fullName evidence="1">FAR1 domain-containing protein</fullName>
    </recommendedName>
</protein>
<dbReference type="AlphaFoldDB" id="A0A445BJJ8"/>
<feature type="domain" description="FAR1" evidence="1">
    <location>
        <begin position="53"/>
        <end position="132"/>
    </location>
</feature>
<comment type="caution">
    <text evidence="2">The sequence shown here is derived from an EMBL/GenBank/DDBJ whole genome shotgun (WGS) entry which is preliminary data.</text>
</comment>